<keyword evidence="2" id="KW-0805">Transcription regulation</keyword>
<comment type="subcellular location">
    <subcellularLocation>
        <location evidence="1">Nucleus</location>
    </subcellularLocation>
</comment>
<dbReference type="GO" id="GO:0005667">
    <property type="term" value="C:transcription regulator complex"/>
    <property type="evidence" value="ECO:0007669"/>
    <property type="project" value="TreeGrafter"/>
</dbReference>
<keyword evidence="11" id="KW-1185">Reference proteome</keyword>
<reference evidence="10" key="1">
    <citation type="submission" date="2020-06" db="EMBL/GenBank/DDBJ databases">
        <authorList>
            <consortium name="Wellcome Sanger Institute Data Sharing"/>
        </authorList>
    </citation>
    <scope>NUCLEOTIDE SEQUENCE [LARGE SCALE GENOMIC DNA]</scope>
</reference>
<protein>
    <submittedName>
        <fullName evidence="10">Transcriptional-regulating factor 1-like</fullName>
    </submittedName>
</protein>
<dbReference type="Pfam" id="PF01448">
    <property type="entry name" value="ELM2"/>
    <property type="match status" value="1"/>
</dbReference>
<dbReference type="Proteomes" id="UP000694680">
    <property type="component" value="Chromosome 18"/>
</dbReference>
<feature type="compositionally biased region" description="Polar residues" evidence="6">
    <location>
        <begin position="63"/>
        <end position="73"/>
    </location>
</feature>
<feature type="compositionally biased region" description="Low complexity" evidence="6">
    <location>
        <begin position="106"/>
        <end position="119"/>
    </location>
</feature>
<dbReference type="PROSITE" id="PS00028">
    <property type="entry name" value="ZINC_FINGER_C2H2_1"/>
    <property type="match status" value="1"/>
</dbReference>
<dbReference type="GO" id="GO:0006357">
    <property type="term" value="P:regulation of transcription by RNA polymerase II"/>
    <property type="evidence" value="ECO:0007669"/>
    <property type="project" value="TreeGrafter"/>
</dbReference>
<feature type="compositionally biased region" description="Pro residues" evidence="6">
    <location>
        <begin position="326"/>
        <end position="338"/>
    </location>
</feature>
<keyword evidence="5" id="KW-0863">Zinc-finger</keyword>
<dbReference type="GO" id="GO:0008270">
    <property type="term" value="F:zinc ion binding"/>
    <property type="evidence" value="ECO:0007669"/>
    <property type="project" value="UniProtKB-KW"/>
</dbReference>
<feature type="compositionally biased region" description="Acidic residues" evidence="6">
    <location>
        <begin position="80"/>
        <end position="89"/>
    </location>
</feature>
<dbReference type="InterPro" id="IPR051066">
    <property type="entry name" value="Trans_reg/Corepressor"/>
</dbReference>
<dbReference type="InterPro" id="IPR013087">
    <property type="entry name" value="Znf_C2H2_type"/>
</dbReference>
<dbReference type="InterPro" id="IPR000949">
    <property type="entry name" value="ELM2_dom"/>
</dbReference>
<dbReference type="RefSeq" id="XP_028331088.1">
    <property type="nucleotide sequence ID" value="XM_028475287.1"/>
</dbReference>
<evidence type="ECO:0000256" key="2">
    <source>
        <dbReference type="ARBA" id="ARBA00023015"/>
    </source>
</evidence>
<dbReference type="InterPro" id="IPR009057">
    <property type="entry name" value="Homeodomain-like_sf"/>
</dbReference>
<feature type="domain" description="SANT" evidence="9">
    <location>
        <begin position="646"/>
        <end position="697"/>
    </location>
</feature>
<keyword evidence="5" id="KW-0479">Metal-binding</keyword>
<dbReference type="SMART" id="SM01189">
    <property type="entry name" value="ELM2"/>
    <property type="match status" value="1"/>
</dbReference>
<feature type="compositionally biased region" description="Polar residues" evidence="6">
    <location>
        <begin position="25"/>
        <end position="37"/>
    </location>
</feature>
<keyword evidence="3" id="KW-0804">Transcription</keyword>
<dbReference type="InterPro" id="IPR017884">
    <property type="entry name" value="SANT_dom"/>
</dbReference>
<evidence type="ECO:0000256" key="4">
    <source>
        <dbReference type="ARBA" id="ARBA00023242"/>
    </source>
</evidence>
<dbReference type="PANTHER" id="PTHR16089">
    <property type="entry name" value="REST COREPRESSOR COREST PROTEIN-RELATED"/>
    <property type="match status" value="1"/>
</dbReference>
<feature type="domain" description="ELM2" evidence="8">
    <location>
        <begin position="538"/>
        <end position="636"/>
    </location>
</feature>
<feature type="domain" description="C2H2-type" evidence="7">
    <location>
        <begin position="737"/>
        <end position="764"/>
    </location>
</feature>
<evidence type="ECO:0000313" key="10">
    <source>
        <dbReference type="Ensembl" id="ENSGWIP00000056573.1"/>
    </source>
</evidence>
<dbReference type="Ensembl" id="ENSGWIT00000060865.1">
    <property type="protein sequence ID" value="ENSGWIP00000056573.1"/>
    <property type="gene ID" value="ENSGWIG00000026776.1"/>
</dbReference>
<feature type="compositionally biased region" description="Low complexity" evidence="6">
    <location>
        <begin position="302"/>
        <end position="325"/>
    </location>
</feature>
<sequence length="886" mass="98149">MQNRRRAFMDRKRSAEDWCYTTKRSVMEKQSPTSSVPNIDHRHHHPSSPFSLLCHQSDDPCYPSSQPEDNNTLEMFGTGGEEEEEEEEAGNALQASNTSCWGMRENSGGNQGFQSSSGRSSDREASVGGHFDGDSGLSSHFEDSWFGNGKSQVWVDGFDNKDGSYSCVSKNGFRQKIMNASSSCISYCTNADYYQSDSHVSGYGSRFGEDQFQSADLDGSWFRSSVHEQNDWRGTGNSTGCLPQKWSTGKSYNQKLDSFSDAFLSQRKRGCLMIPSGNPNWESSETPGEVRSSDSYPPPSLSSPVLPSLQSFPSTPTLSHPVPSVLSPPPTPLPPPSYSPSKMDSPVASPGKESHGTQFFTPHLQSTQMVHSSGTMWRFPQFGQESCSLRASHGQDYGSITAARDNLEYPEPSNCSSPLSQSGALWPPSSPSLLPSYHIHTQSPQASSKPCNTVPMLALHQGSHRVGKNPADLTQPQLQHGTSFPSLLHSSKGQRSCHFTPLPLLNPRRKGAGLFSSISSLHQREDQTTEEQECTVPPHINVGSDFQADLPAFVDVSTCSEVRSPGGEASQEHVLWKPWEELEANPNVQQQVEKLLAMCSSSCLPGGGSNTELALHCLHYCQGNTMATLDMLLFSQPSPAGDYHYSGCDFWTDPEKKLFSAALRAFGKEFSFIQKMVQTKTVSQCVEFYYLSQKLQEKQKRHEDVEQRQKVTPLCQPVERQYVLEEVVPVPSLAGFFPCKLCGKMFYKIKSRNAHMKIHRQPQESWMDRRAQHQMFPQHLALSHPTNIMQSNNSNADINVQNSVNNGYPNAMDPSTAVLYSYITSPNSHHISSINDSLKKEPSPVFPLHQSCGSYGNQTDPVSLYCSPEGRVGMNQAQDQLNWDPI</sequence>
<keyword evidence="4" id="KW-0539">Nucleus</keyword>
<keyword evidence="5" id="KW-0862">Zinc</keyword>
<dbReference type="GO" id="GO:0003714">
    <property type="term" value="F:transcription corepressor activity"/>
    <property type="evidence" value="ECO:0007669"/>
    <property type="project" value="TreeGrafter"/>
</dbReference>
<accession>A0A8C5IAE9</accession>
<organism evidence="10 11">
    <name type="scientific">Gouania willdenowi</name>
    <name type="common">Blunt-snouted clingfish</name>
    <name type="synonym">Lepadogaster willdenowi</name>
    <dbReference type="NCBI Taxonomy" id="441366"/>
    <lineage>
        <taxon>Eukaryota</taxon>
        <taxon>Metazoa</taxon>
        <taxon>Chordata</taxon>
        <taxon>Craniata</taxon>
        <taxon>Vertebrata</taxon>
        <taxon>Euteleostomi</taxon>
        <taxon>Actinopterygii</taxon>
        <taxon>Neopterygii</taxon>
        <taxon>Teleostei</taxon>
        <taxon>Neoteleostei</taxon>
        <taxon>Acanthomorphata</taxon>
        <taxon>Ovalentaria</taxon>
        <taxon>Blenniimorphae</taxon>
        <taxon>Blenniiformes</taxon>
        <taxon>Gobiesocoidei</taxon>
        <taxon>Gobiesocidae</taxon>
        <taxon>Gobiesocinae</taxon>
        <taxon>Gouania</taxon>
    </lineage>
</organism>
<reference evidence="10" key="2">
    <citation type="submission" date="2025-08" db="UniProtKB">
        <authorList>
            <consortium name="Ensembl"/>
        </authorList>
    </citation>
    <scope>IDENTIFICATION</scope>
</reference>
<feature type="region of interest" description="Disordered" evidence="6">
    <location>
        <begin position="274"/>
        <end position="359"/>
    </location>
</feature>
<dbReference type="SMART" id="SM00717">
    <property type="entry name" value="SANT"/>
    <property type="match status" value="1"/>
</dbReference>
<feature type="compositionally biased region" description="Polar residues" evidence="6">
    <location>
        <begin position="277"/>
        <end position="286"/>
    </location>
</feature>
<dbReference type="SUPFAM" id="SSF46689">
    <property type="entry name" value="Homeodomain-like"/>
    <property type="match status" value="1"/>
</dbReference>
<evidence type="ECO:0000259" key="7">
    <source>
        <dbReference type="PROSITE" id="PS50157"/>
    </source>
</evidence>
<evidence type="ECO:0000256" key="1">
    <source>
        <dbReference type="ARBA" id="ARBA00004123"/>
    </source>
</evidence>
<evidence type="ECO:0000256" key="5">
    <source>
        <dbReference type="PROSITE-ProRule" id="PRU00042"/>
    </source>
</evidence>
<evidence type="ECO:0000259" key="9">
    <source>
        <dbReference type="PROSITE" id="PS51293"/>
    </source>
</evidence>
<evidence type="ECO:0000313" key="11">
    <source>
        <dbReference type="Proteomes" id="UP000694680"/>
    </source>
</evidence>
<evidence type="ECO:0000259" key="8">
    <source>
        <dbReference type="PROSITE" id="PS51156"/>
    </source>
</evidence>
<evidence type="ECO:0000256" key="6">
    <source>
        <dbReference type="SAM" id="MobiDB-lite"/>
    </source>
</evidence>
<dbReference type="GeneID" id="114480862"/>
<feature type="compositionally biased region" description="Polar residues" evidence="6">
    <location>
        <begin position="413"/>
        <end position="423"/>
    </location>
</feature>
<dbReference type="PANTHER" id="PTHR16089:SF43">
    <property type="match status" value="1"/>
</dbReference>
<feature type="region of interest" description="Disordered" evidence="6">
    <location>
        <begin position="25"/>
        <end position="133"/>
    </location>
</feature>
<dbReference type="PROSITE" id="PS50157">
    <property type="entry name" value="ZINC_FINGER_C2H2_2"/>
    <property type="match status" value="1"/>
</dbReference>
<dbReference type="PROSITE" id="PS51156">
    <property type="entry name" value="ELM2"/>
    <property type="match status" value="1"/>
</dbReference>
<proteinExistence type="predicted"/>
<reference evidence="10" key="3">
    <citation type="submission" date="2025-09" db="UniProtKB">
        <authorList>
            <consortium name="Ensembl"/>
        </authorList>
    </citation>
    <scope>IDENTIFICATION</scope>
</reference>
<evidence type="ECO:0000256" key="3">
    <source>
        <dbReference type="ARBA" id="ARBA00023163"/>
    </source>
</evidence>
<dbReference type="OrthoDB" id="10258692at2759"/>
<dbReference type="GO" id="GO:0000118">
    <property type="term" value="C:histone deacetylase complex"/>
    <property type="evidence" value="ECO:0007669"/>
    <property type="project" value="TreeGrafter"/>
</dbReference>
<feature type="region of interest" description="Disordered" evidence="6">
    <location>
        <begin position="408"/>
        <end position="427"/>
    </location>
</feature>
<name>A0A8C5IAE9_GOUWI</name>
<gene>
    <name evidence="10" type="primary">LOC114480862</name>
</gene>
<dbReference type="PROSITE" id="PS51293">
    <property type="entry name" value="SANT"/>
    <property type="match status" value="1"/>
</dbReference>
<dbReference type="InterPro" id="IPR001005">
    <property type="entry name" value="SANT/Myb"/>
</dbReference>
<dbReference type="Gene3D" id="1.10.10.60">
    <property type="entry name" value="Homeodomain-like"/>
    <property type="match status" value="1"/>
</dbReference>
<dbReference type="AlphaFoldDB" id="A0A8C5IAE9"/>